<dbReference type="RefSeq" id="XP_062683596.1">
    <property type="nucleotide sequence ID" value="XM_062821464.1"/>
</dbReference>
<feature type="region of interest" description="Disordered" evidence="1">
    <location>
        <begin position="42"/>
        <end position="66"/>
    </location>
</feature>
<dbReference type="AlphaFoldDB" id="A0AAE0JJ91"/>
<name>A0AAE0JJ91_9PEZI</name>
<dbReference type="GeneID" id="87858618"/>
<protein>
    <submittedName>
        <fullName evidence="2">Uncharacterized protein</fullName>
    </submittedName>
</protein>
<sequence length="116" mass="12946">MTEARWLIQPDQRLNNGYKGHPKLPEKSHVQQFHYHQPHQFQLQHQPNFHQPRCSSDSPSPSFSPLLSAIASPVPSDDLATRNPGAEAVDTLLERGICTCLCDPCSGRCRLCESGV</sequence>
<accession>A0AAE0JJ91</accession>
<organism evidence="2 3">
    <name type="scientific">Neurospora tetraspora</name>
    <dbReference type="NCBI Taxonomy" id="94610"/>
    <lineage>
        <taxon>Eukaryota</taxon>
        <taxon>Fungi</taxon>
        <taxon>Dikarya</taxon>
        <taxon>Ascomycota</taxon>
        <taxon>Pezizomycotina</taxon>
        <taxon>Sordariomycetes</taxon>
        <taxon>Sordariomycetidae</taxon>
        <taxon>Sordariales</taxon>
        <taxon>Sordariaceae</taxon>
        <taxon>Neurospora</taxon>
    </lineage>
</organism>
<dbReference type="EMBL" id="JAUEPP010000003">
    <property type="protein sequence ID" value="KAK3348514.1"/>
    <property type="molecule type" value="Genomic_DNA"/>
</dbReference>
<evidence type="ECO:0000313" key="2">
    <source>
        <dbReference type="EMBL" id="KAK3348514.1"/>
    </source>
</evidence>
<feature type="region of interest" description="Disordered" evidence="1">
    <location>
        <begin position="1"/>
        <end position="25"/>
    </location>
</feature>
<gene>
    <name evidence="2" type="ORF">B0H65DRAFT_177486</name>
</gene>
<evidence type="ECO:0000256" key="1">
    <source>
        <dbReference type="SAM" id="MobiDB-lite"/>
    </source>
</evidence>
<proteinExistence type="predicted"/>
<comment type="caution">
    <text evidence="2">The sequence shown here is derived from an EMBL/GenBank/DDBJ whole genome shotgun (WGS) entry which is preliminary data.</text>
</comment>
<keyword evidence="3" id="KW-1185">Reference proteome</keyword>
<reference evidence="2" key="2">
    <citation type="submission" date="2023-06" db="EMBL/GenBank/DDBJ databases">
        <authorList>
            <consortium name="Lawrence Berkeley National Laboratory"/>
            <person name="Haridas S."/>
            <person name="Hensen N."/>
            <person name="Bonometti L."/>
            <person name="Westerberg I."/>
            <person name="Brannstrom I.O."/>
            <person name="Guillou S."/>
            <person name="Cros-Aarteil S."/>
            <person name="Calhoun S."/>
            <person name="Kuo A."/>
            <person name="Mondo S."/>
            <person name="Pangilinan J."/>
            <person name="Riley R."/>
            <person name="Labutti K."/>
            <person name="Andreopoulos B."/>
            <person name="Lipzen A."/>
            <person name="Chen C."/>
            <person name="Yanf M."/>
            <person name="Daum C."/>
            <person name="Ng V."/>
            <person name="Clum A."/>
            <person name="Steindorff A."/>
            <person name="Ohm R."/>
            <person name="Martin F."/>
            <person name="Silar P."/>
            <person name="Natvig D."/>
            <person name="Lalanne C."/>
            <person name="Gautier V."/>
            <person name="Ament-Velasquez S.L."/>
            <person name="Kruys A."/>
            <person name="Hutchinson M.I."/>
            <person name="Powell A.J."/>
            <person name="Barry K."/>
            <person name="Miller A.N."/>
            <person name="Grigoriev I.V."/>
            <person name="Debuchy R."/>
            <person name="Gladieux P."/>
            <person name="Thoren M.H."/>
            <person name="Johannesson H."/>
        </authorList>
    </citation>
    <scope>NUCLEOTIDE SEQUENCE</scope>
    <source>
        <strain evidence="2">CBS 560.94</strain>
    </source>
</reference>
<dbReference type="Proteomes" id="UP001278500">
    <property type="component" value="Unassembled WGS sequence"/>
</dbReference>
<reference evidence="2" key="1">
    <citation type="journal article" date="2023" name="Mol. Phylogenet. Evol.">
        <title>Genome-scale phylogeny and comparative genomics of the fungal order Sordariales.</title>
        <authorList>
            <person name="Hensen N."/>
            <person name="Bonometti L."/>
            <person name="Westerberg I."/>
            <person name="Brannstrom I.O."/>
            <person name="Guillou S."/>
            <person name="Cros-Aarteil S."/>
            <person name="Calhoun S."/>
            <person name="Haridas S."/>
            <person name="Kuo A."/>
            <person name="Mondo S."/>
            <person name="Pangilinan J."/>
            <person name="Riley R."/>
            <person name="LaButti K."/>
            <person name="Andreopoulos B."/>
            <person name="Lipzen A."/>
            <person name="Chen C."/>
            <person name="Yan M."/>
            <person name="Daum C."/>
            <person name="Ng V."/>
            <person name="Clum A."/>
            <person name="Steindorff A."/>
            <person name="Ohm R.A."/>
            <person name="Martin F."/>
            <person name="Silar P."/>
            <person name="Natvig D.O."/>
            <person name="Lalanne C."/>
            <person name="Gautier V."/>
            <person name="Ament-Velasquez S.L."/>
            <person name="Kruys A."/>
            <person name="Hutchinson M.I."/>
            <person name="Powell A.J."/>
            <person name="Barry K."/>
            <person name="Miller A.N."/>
            <person name="Grigoriev I.V."/>
            <person name="Debuchy R."/>
            <person name="Gladieux P."/>
            <person name="Hiltunen Thoren M."/>
            <person name="Johannesson H."/>
        </authorList>
    </citation>
    <scope>NUCLEOTIDE SEQUENCE</scope>
    <source>
        <strain evidence="2">CBS 560.94</strain>
    </source>
</reference>
<evidence type="ECO:0000313" key="3">
    <source>
        <dbReference type="Proteomes" id="UP001278500"/>
    </source>
</evidence>